<dbReference type="GO" id="GO:0016779">
    <property type="term" value="F:nucleotidyltransferase activity"/>
    <property type="evidence" value="ECO:0007669"/>
    <property type="project" value="InterPro"/>
</dbReference>
<feature type="domain" description="Polymerase nucleotidyl transferase" evidence="1">
    <location>
        <begin position="24"/>
        <end position="70"/>
    </location>
</feature>
<dbReference type="SUPFAM" id="SSF81301">
    <property type="entry name" value="Nucleotidyltransferase"/>
    <property type="match status" value="1"/>
</dbReference>
<keyword evidence="3" id="KW-1185">Reference proteome</keyword>
<dbReference type="KEGG" id="csty:KN1_11580"/>
<name>A0A8D5U6R4_9CREN</name>
<evidence type="ECO:0000313" key="2">
    <source>
        <dbReference type="EMBL" id="BCU69861.1"/>
    </source>
</evidence>
<dbReference type="Proteomes" id="UP000825123">
    <property type="component" value="Chromosome"/>
</dbReference>
<sequence>MLSLSSENMELFSLATRMLLNDDVLAIIFFGSRVIGKYRDDSDVDVIVVVRKGGKKDFSRERISFLKETGVVLDTTVMDETEFEDNLTLGTVMMGVSIAYCITYDKINAFRKLEEFAGEVRKYNAVLILPYGRFIVGRTIRKCISRGSLRGSDSGHYDKQVT</sequence>
<protein>
    <submittedName>
        <fullName evidence="2">DNA polymerase</fullName>
    </submittedName>
</protein>
<accession>A0A8D5U6R4</accession>
<dbReference type="Gene3D" id="3.30.460.10">
    <property type="entry name" value="Beta Polymerase, domain 2"/>
    <property type="match status" value="1"/>
</dbReference>
<dbReference type="AlphaFoldDB" id="A0A8D5U6R4"/>
<dbReference type="InterPro" id="IPR043519">
    <property type="entry name" value="NT_sf"/>
</dbReference>
<dbReference type="EMBL" id="AP024597">
    <property type="protein sequence ID" value="BCU69861.1"/>
    <property type="molecule type" value="Genomic_DNA"/>
</dbReference>
<proteinExistence type="predicted"/>
<dbReference type="Pfam" id="PF01909">
    <property type="entry name" value="NTP_transf_2"/>
    <property type="match status" value="1"/>
</dbReference>
<dbReference type="PANTHER" id="PTHR43449:SF3">
    <property type="entry name" value="POLYMERASE NUCLEOTIDYL TRANSFERASE DOMAIN-CONTAINING PROTEIN"/>
    <property type="match status" value="1"/>
</dbReference>
<evidence type="ECO:0000313" key="3">
    <source>
        <dbReference type="Proteomes" id="UP000825123"/>
    </source>
</evidence>
<gene>
    <name evidence="2" type="ORF">KN1_11580</name>
</gene>
<reference evidence="2 3" key="1">
    <citation type="submission" date="2021-04" db="EMBL/GenBank/DDBJ databases">
        <title>Complete genome sequence of Stygiolobus sp. KN-1.</title>
        <authorList>
            <person name="Nakamura K."/>
            <person name="Sakai H."/>
            <person name="Kurosawa N."/>
        </authorList>
    </citation>
    <scope>NUCLEOTIDE SEQUENCE [LARGE SCALE GENOMIC DNA]</scope>
    <source>
        <strain evidence="2 3">KN-1</strain>
    </source>
</reference>
<dbReference type="PANTHER" id="PTHR43449">
    <property type="entry name" value="NUCLEOTIDYLTRANSFERASE"/>
    <property type="match status" value="1"/>
</dbReference>
<organism evidence="2 3">
    <name type="scientific">Stygiolobus caldivivus</name>
    <dbReference type="NCBI Taxonomy" id="2824673"/>
    <lineage>
        <taxon>Archaea</taxon>
        <taxon>Thermoproteota</taxon>
        <taxon>Thermoprotei</taxon>
        <taxon>Sulfolobales</taxon>
        <taxon>Sulfolobaceae</taxon>
        <taxon>Stygiolobus</taxon>
    </lineage>
</organism>
<dbReference type="InterPro" id="IPR002934">
    <property type="entry name" value="Polymerase_NTP_transf_dom"/>
</dbReference>
<evidence type="ECO:0000259" key="1">
    <source>
        <dbReference type="Pfam" id="PF01909"/>
    </source>
</evidence>